<reference evidence="1 2" key="1">
    <citation type="submission" date="2013-07" db="EMBL/GenBank/DDBJ databases">
        <title>Completed genome of Sphingomonas sanxanigenens NX02.</title>
        <authorList>
            <person name="Ma T."/>
            <person name="Huang H."/>
            <person name="Wu M."/>
            <person name="Li X."/>
            <person name="Li G."/>
        </authorList>
    </citation>
    <scope>NUCLEOTIDE SEQUENCE [LARGE SCALE GENOMIC DNA]</scope>
    <source>
        <strain evidence="1 2">NX02</strain>
    </source>
</reference>
<proteinExistence type="predicted"/>
<dbReference type="InterPro" id="IPR042099">
    <property type="entry name" value="ANL_N_sf"/>
</dbReference>
<dbReference type="RefSeq" id="WP_025294430.1">
    <property type="nucleotide sequence ID" value="NZ_CP006644.1"/>
</dbReference>
<dbReference type="PANTHER" id="PTHR36932">
    <property type="entry name" value="CAPSULAR POLYSACCHARIDE BIOSYNTHESIS PROTEIN"/>
    <property type="match status" value="1"/>
</dbReference>
<accession>W0AEG8</accession>
<dbReference type="OrthoDB" id="580775at2"/>
<organism evidence="1 2">
    <name type="scientific">Sphingomonas sanxanigenens DSM 19645 = NX02</name>
    <dbReference type="NCBI Taxonomy" id="1123269"/>
    <lineage>
        <taxon>Bacteria</taxon>
        <taxon>Pseudomonadati</taxon>
        <taxon>Pseudomonadota</taxon>
        <taxon>Alphaproteobacteria</taxon>
        <taxon>Sphingomonadales</taxon>
        <taxon>Sphingomonadaceae</taxon>
        <taxon>Sphingomonas</taxon>
    </lineage>
</organism>
<sequence>MADRAAILAAWARSRWAARIRDRDALARRQARLWRRMAPALRATPALAPHAGRPLATLPITGVAAIRADFAGWNSRGLSETDARAVAEAAERGEAALLPGGISAGFSTGSSGTRGLFLADPAERARYVGQALARLLPARALLGGCRIALCLRADSALYRDVGRAGRFTFDFLPLAASPADRAAALARIDPQVLIAPAHVLAELAEAGIALPALHRLFYGAEPLGEAERGWIAARLGRRPDPIYQATEGFIGATCRMGTLHLNEEEMVVELEPVPGTNRFRPIVTDLGRRTQPIVRVRLDDLVEPLAAPCACGAVTRAVRPIEGRVDDLWRWEDVTICPRDVETALADALGGGARWRAVAGPAGVTVESDAPDMAVPALRALLARHHVDRPVIAHPFHPQFTPKRRRVRWCSGG</sequence>
<evidence type="ECO:0000313" key="2">
    <source>
        <dbReference type="Proteomes" id="UP000018851"/>
    </source>
</evidence>
<dbReference type="AlphaFoldDB" id="W0AEG8"/>
<name>W0AEG8_9SPHN</name>
<keyword evidence="2" id="KW-1185">Reference proteome</keyword>
<dbReference type="InterPro" id="IPR053158">
    <property type="entry name" value="CapK_Type1_Caps_Biosynth"/>
</dbReference>
<dbReference type="EMBL" id="CP006644">
    <property type="protein sequence ID" value="AHE56309.1"/>
    <property type="molecule type" value="Genomic_DNA"/>
</dbReference>
<dbReference type="Gene3D" id="3.40.50.12780">
    <property type="entry name" value="N-terminal domain of ligase-like"/>
    <property type="match status" value="1"/>
</dbReference>
<gene>
    <name evidence="1" type="ORF">NX02_23470</name>
</gene>
<evidence type="ECO:0008006" key="3">
    <source>
        <dbReference type="Google" id="ProtNLM"/>
    </source>
</evidence>
<dbReference type="PATRIC" id="fig|1123269.5.peg.4596"/>
<dbReference type="KEGG" id="ssan:NX02_23470"/>
<dbReference type="STRING" id="1123269.NX02_23470"/>
<dbReference type="Proteomes" id="UP000018851">
    <property type="component" value="Chromosome"/>
</dbReference>
<dbReference type="HOGENOM" id="CLU_051010_0_0_5"/>
<dbReference type="PANTHER" id="PTHR36932:SF1">
    <property type="entry name" value="CAPSULAR POLYSACCHARIDE BIOSYNTHESIS PROTEIN"/>
    <property type="match status" value="1"/>
</dbReference>
<dbReference type="SUPFAM" id="SSF56801">
    <property type="entry name" value="Acetyl-CoA synthetase-like"/>
    <property type="match status" value="1"/>
</dbReference>
<evidence type="ECO:0000313" key="1">
    <source>
        <dbReference type="EMBL" id="AHE56309.1"/>
    </source>
</evidence>
<protein>
    <recommendedName>
        <fullName evidence="3">Coenzyme F390 synthetase</fullName>
    </recommendedName>
</protein>
<dbReference type="eggNOG" id="COG1541">
    <property type="taxonomic scope" value="Bacteria"/>
</dbReference>